<dbReference type="SUPFAM" id="SSF103473">
    <property type="entry name" value="MFS general substrate transporter"/>
    <property type="match status" value="1"/>
</dbReference>
<keyword evidence="4 6" id="KW-0472">Membrane</keyword>
<feature type="transmembrane region" description="Helical" evidence="6">
    <location>
        <begin position="102"/>
        <end position="123"/>
    </location>
</feature>
<feature type="transmembrane region" description="Helical" evidence="6">
    <location>
        <begin position="396"/>
        <end position="419"/>
    </location>
</feature>
<dbReference type="PANTHER" id="PTHR23514">
    <property type="entry name" value="BYPASS OF STOP CODON PROTEIN 6"/>
    <property type="match status" value="1"/>
</dbReference>
<evidence type="ECO:0000256" key="3">
    <source>
        <dbReference type="ARBA" id="ARBA00022989"/>
    </source>
</evidence>
<organism evidence="8 9">
    <name type="scientific">Choiromyces venosus 120613-1</name>
    <dbReference type="NCBI Taxonomy" id="1336337"/>
    <lineage>
        <taxon>Eukaryota</taxon>
        <taxon>Fungi</taxon>
        <taxon>Dikarya</taxon>
        <taxon>Ascomycota</taxon>
        <taxon>Pezizomycotina</taxon>
        <taxon>Pezizomycetes</taxon>
        <taxon>Pezizales</taxon>
        <taxon>Tuberaceae</taxon>
        <taxon>Choiromyces</taxon>
    </lineage>
</organism>
<dbReference type="Pfam" id="PF07690">
    <property type="entry name" value="MFS_1"/>
    <property type="match status" value="1"/>
</dbReference>
<feature type="transmembrane region" description="Helical" evidence="6">
    <location>
        <begin position="362"/>
        <end position="384"/>
    </location>
</feature>
<dbReference type="STRING" id="1336337.A0A3N4JZ16"/>
<protein>
    <submittedName>
        <fullName evidence="8">MFS general substrate transporter</fullName>
    </submittedName>
</protein>
<keyword evidence="3 6" id="KW-1133">Transmembrane helix</keyword>
<evidence type="ECO:0000256" key="5">
    <source>
        <dbReference type="SAM" id="MobiDB-lite"/>
    </source>
</evidence>
<accession>A0A3N4JZ16</accession>
<dbReference type="Proteomes" id="UP000276215">
    <property type="component" value="Unassembled WGS sequence"/>
</dbReference>
<dbReference type="FunFam" id="1.20.1250.20:FF:000286">
    <property type="entry name" value="MFS efflux transporter"/>
    <property type="match status" value="1"/>
</dbReference>
<dbReference type="InterPro" id="IPR051788">
    <property type="entry name" value="MFS_Transporter"/>
</dbReference>
<reference evidence="8 9" key="1">
    <citation type="journal article" date="2018" name="Nat. Ecol. Evol.">
        <title>Pezizomycetes genomes reveal the molecular basis of ectomycorrhizal truffle lifestyle.</title>
        <authorList>
            <person name="Murat C."/>
            <person name="Payen T."/>
            <person name="Noel B."/>
            <person name="Kuo A."/>
            <person name="Morin E."/>
            <person name="Chen J."/>
            <person name="Kohler A."/>
            <person name="Krizsan K."/>
            <person name="Balestrini R."/>
            <person name="Da Silva C."/>
            <person name="Montanini B."/>
            <person name="Hainaut M."/>
            <person name="Levati E."/>
            <person name="Barry K.W."/>
            <person name="Belfiori B."/>
            <person name="Cichocki N."/>
            <person name="Clum A."/>
            <person name="Dockter R.B."/>
            <person name="Fauchery L."/>
            <person name="Guy J."/>
            <person name="Iotti M."/>
            <person name="Le Tacon F."/>
            <person name="Lindquist E.A."/>
            <person name="Lipzen A."/>
            <person name="Malagnac F."/>
            <person name="Mello A."/>
            <person name="Molinier V."/>
            <person name="Miyauchi S."/>
            <person name="Poulain J."/>
            <person name="Riccioni C."/>
            <person name="Rubini A."/>
            <person name="Sitrit Y."/>
            <person name="Splivallo R."/>
            <person name="Traeger S."/>
            <person name="Wang M."/>
            <person name="Zifcakova L."/>
            <person name="Wipf D."/>
            <person name="Zambonelli A."/>
            <person name="Paolocci F."/>
            <person name="Nowrousian M."/>
            <person name="Ottonello S."/>
            <person name="Baldrian P."/>
            <person name="Spatafora J.W."/>
            <person name="Henrissat B."/>
            <person name="Nagy L.G."/>
            <person name="Aury J.M."/>
            <person name="Wincker P."/>
            <person name="Grigoriev I.V."/>
            <person name="Bonfante P."/>
            <person name="Martin F.M."/>
        </authorList>
    </citation>
    <scope>NUCLEOTIDE SEQUENCE [LARGE SCALE GENOMIC DNA]</scope>
    <source>
        <strain evidence="8 9">120613-1</strain>
    </source>
</reference>
<dbReference type="OrthoDB" id="413079at2759"/>
<evidence type="ECO:0000259" key="7">
    <source>
        <dbReference type="PROSITE" id="PS50850"/>
    </source>
</evidence>
<feature type="transmembrane region" description="Helical" evidence="6">
    <location>
        <begin position="307"/>
        <end position="325"/>
    </location>
</feature>
<dbReference type="GO" id="GO:0022857">
    <property type="term" value="F:transmembrane transporter activity"/>
    <property type="evidence" value="ECO:0007669"/>
    <property type="project" value="InterPro"/>
</dbReference>
<feature type="compositionally biased region" description="Polar residues" evidence="5">
    <location>
        <begin position="30"/>
        <end position="41"/>
    </location>
</feature>
<feature type="transmembrane region" description="Helical" evidence="6">
    <location>
        <begin position="222"/>
        <end position="241"/>
    </location>
</feature>
<dbReference type="InterPro" id="IPR020846">
    <property type="entry name" value="MFS_dom"/>
</dbReference>
<evidence type="ECO:0000256" key="2">
    <source>
        <dbReference type="ARBA" id="ARBA00022692"/>
    </source>
</evidence>
<name>A0A3N4JZ16_9PEZI</name>
<keyword evidence="2 6" id="KW-0812">Transmembrane</keyword>
<feature type="transmembrane region" description="Helical" evidence="6">
    <location>
        <begin position="160"/>
        <end position="183"/>
    </location>
</feature>
<feature type="transmembrane region" description="Helical" evidence="6">
    <location>
        <begin position="425"/>
        <end position="444"/>
    </location>
</feature>
<keyword evidence="9" id="KW-1185">Reference proteome</keyword>
<evidence type="ECO:0000313" key="8">
    <source>
        <dbReference type="EMBL" id="RPB02498.1"/>
    </source>
</evidence>
<gene>
    <name evidence="8" type="ORF">L873DRAFT_1672841</name>
</gene>
<evidence type="ECO:0000256" key="6">
    <source>
        <dbReference type="SAM" id="Phobius"/>
    </source>
</evidence>
<feature type="transmembrane region" description="Helical" evidence="6">
    <location>
        <begin position="337"/>
        <end position="356"/>
    </location>
</feature>
<dbReference type="Gene3D" id="1.20.1250.20">
    <property type="entry name" value="MFS general substrate transporter like domains"/>
    <property type="match status" value="2"/>
</dbReference>
<comment type="subcellular location">
    <subcellularLocation>
        <location evidence="1">Membrane</location>
        <topology evidence="1">Multi-pass membrane protein</topology>
    </subcellularLocation>
</comment>
<sequence length="452" mass="48628">MATTTIVTIPAPVASIELENRPLTAGSKVPSINTRSHTLSTGDEESSPLDDQPPEGATVFERPSVSTVKGKLLCTNFTVFVSGMNDSSTGALIPYLQPAYDVGLLFVALVYLINFSGWLVAAFTNVHLTARLGMGGVLALGAAFQLSAYCLMFWKPPYPLFVFSFFLSGLGVAYQDAQANVLVANVNNSHRWLGILHALYGAGALFGPLIATTIAARTVHWHYFYLVTLGFGIINLGLLVWTFRVGLFKGTAAAKESATRDLKKALSERTVIILSLFFFLYVGAEVTAGGWVVEFLIRVRNGEPSKVGYVASGFWAGLTVGRLVLADITHRLDERRMVFVYIILALIAQLIFWFVPNIIANAVMISLLGFFIGPFFPTGISVATKVLPRELHVASIGFAATMGQAGSAAFPFLTGAIAAKSGVKVLQPMLVGLLAGMTIFWALIPRVARHSS</sequence>
<dbReference type="InterPro" id="IPR036259">
    <property type="entry name" value="MFS_trans_sf"/>
</dbReference>
<dbReference type="EMBL" id="ML120367">
    <property type="protein sequence ID" value="RPB02498.1"/>
    <property type="molecule type" value="Genomic_DNA"/>
</dbReference>
<feature type="transmembrane region" description="Helical" evidence="6">
    <location>
        <begin position="135"/>
        <end position="154"/>
    </location>
</feature>
<evidence type="ECO:0000256" key="1">
    <source>
        <dbReference type="ARBA" id="ARBA00004141"/>
    </source>
</evidence>
<dbReference type="InterPro" id="IPR011701">
    <property type="entry name" value="MFS"/>
</dbReference>
<feature type="region of interest" description="Disordered" evidence="5">
    <location>
        <begin position="25"/>
        <end position="58"/>
    </location>
</feature>
<feature type="transmembrane region" description="Helical" evidence="6">
    <location>
        <begin position="270"/>
        <end position="292"/>
    </location>
</feature>
<dbReference type="AlphaFoldDB" id="A0A3N4JZ16"/>
<evidence type="ECO:0000256" key="4">
    <source>
        <dbReference type="ARBA" id="ARBA00023136"/>
    </source>
</evidence>
<feature type="domain" description="Major facilitator superfamily (MFS) profile" evidence="7">
    <location>
        <begin position="71"/>
        <end position="448"/>
    </location>
</feature>
<dbReference type="GO" id="GO:0016020">
    <property type="term" value="C:membrane"/>
    <property type="evidence" value="ECO:0007669"/>
    <property type="project" value="UniProtKB-SubCell"/>
</dbReference>
<proteinExistence type="predicted"/>
<dbReference type="PANTHER" id="PTHR23514:SF15">
    <property type="entry name" value="TRANSPORTER, PUTATIVE (AFU_ORTHOLOGUE AFUA_8G05090)-RELATED"/>
    <property type="match status" value="1"/>
</dbReference>
<dbReference type="PROSITE" id="PS50850">
    <property type="entry name" value="MFS"/>
    <property type="match status" value="1"/>
</dbReference>
<evidence type="ECO:0000313" key="9">
    <source>
        <dbReference type="Proteomes" id="UP000276215"/>
    </source>
</evidence>
<feature type="transmembrane region" description="Helical" evidence="6">
    <location>
        <begin position="195"/>
        <end position="216"/>
    </location>
</feature>